<keyword evidence="2" id="KW-1185">Reference proteome</keyword>
<protein>
    <submittedName>
        <fullName evidence="1">Uncharacterized protein</fullName>
    </submittedName>
</protein>
<gene>
    <name evidence="1" type="ORF">NDU88_006675</name>
</gene>
<organism evidence="1 2">
    <name type="scientific">Pleurodeles waltl</name>
    <name type="common">Iberian ribbed newt</name>
    <dbReference type="NCBI Taxonomy" id="8319"/>
    <lineage>
        <taxon>Eukaryota</taxon>
        <taxon>Metazoa</taxon>
        <taxon>Chordata</taxon>
        <taxon>Craniata</taxon>
        <taxon>Vertebrata</taxon>
        <taxon>Euteleostomi</taxon>
        <taxon>Amphibia</taxon>
        <taxon>Batrachia</taxon>
        <taxon>Caudata</taxon>
        <taxon>Salamandroidea</taxon>
        <taxon>Salamandridae</taxon>
        <taxon>Pleurodelinae</taxon>
        <taxon>Pleurodeles</taxon>
    </lineage>
</organism>
<name>A0AAV7WEP8_PLEWA</name>
<proteinExistence type="predicted"/>
<sequence length="144" mass="16493">MTVHRRLAVNRRRFNYYTQSCPEQQTVKEHSLMRVAFQWLGESGVVVPSCDGRDGLLKVKAFVAVYSPPHSILKHTNSTTRYYITGLHHKTGGLLRLYVSTVRPLPPLLTTADLPRWYPYESGMISAWLATCPKALRELWCGFQ</sequence>
<comment type="caution">
    <text evidence="1">The sequence shown here is derived from an EMBL/GenBank/DDBJ whole genome shotgun (WGS) entry which is preliminary data.</text>
</comment>
<accession>A0AAV7WEP8</accession>
<dbReference type="EMBL" id="JANPWB010000002">
    <property type="protein sequence ID" value="KAJ1211315.1"/>
    <property type="molecule type" value="Genomic_DNA"/>
</dbReference>
<dbReference type="Proteomes" id="UP001066276">
    <property type="component" value="Chromosome 1_2"/>
</dbReference>
<dbReference type="AlphaFoldDB" id="A0AAV7WEP8"/>
<evidence type="ECO:0000313" key="1">
    <source>
        <dbReference type="EMBL" id="KAJ1211315.1"/>
    </source>
</evidence>
<reference evidence="1" key="1">
    <citation type="journal article" date="2022" name="bioRxiv">
        <title>Sequencing and chromosome-scale assembly of the giantPleurodeles waltlgenome.</title>
        <authorList>
            <person name="Brown T."/>
            <person name="Elewa A."/>
            <person name="Iarovenko S."/>
            <person name="Subramanian E."/>
            <person name="Araus A.J."/>
            <person name="Petzold A."/>
            <person name="Susuki M."/>
            <person name="Suzuki K.-i.T."/>
            <person name="Hayashi T."/>
            <person name="Toyoda A."/>
            <person name="Oliveira C."/>
            <person name="Osipova E."/>
            <person name="Leigh N.D."/>
            <person name="Simon A."/>
            <person name="Yun M.H."/>
        </authorList>
    </citation>
    <scope>NUCLEOTIDE SEQUENCE</scope>
    <source>
        <strain evidence="1">20211129_DDA</strain>
        <tissue evidence="1">Liver</tissue>
    </source>
</reference>
<evidence type="ECO:0000313" key="2">
    <source>
        <dbReference type="Proteomes" id="UP001066276"/>
    </source>
</evidence>